<dbReference type="Proteomes" id="UP000323909">
    <property type="component" value="Unassembled WGS sequence"/>
</dbReference>
<organism evidence="2 3">
    <name type="scientific">Pseudomonas veronii</name>
    <dbReference type="NCBI Taxonomy" id="76761"/>
    <lineage>
        <taxon>Bacteria</taxon>
        <taxon>Pseudomonadati</taxon>
        <taxon>Pseudomonadota</taxon>
        <taxon>Gammaproteobacteria</taxon>
        <taxon>Pseudomonadales</taxon>
        <taxon>Pseudomonadaceae</taxon>
        <taxon>Pseudomonas</taxon>
    </lineage>
</organism>
<accession>A0A5M8E7G8</accession>
<keyword evidence="1" id="KW-1133">Transmembrane helix</keyword>
<proteinExistence type="predicted"/>
<evidence type="ECO:0000313" key="3">
    <source>
        <dbReference type="Proteomes" id="UP000323909"/>
    </source>
</evidence>
<reference evidence="2 3" key="1">
    <citation type="submission" date="2019-09" db="EMBL/GenBank/DDBJ databases">
        <title>Genomic sequencing of 4 copper resistant soil isolates.</title>
        <authorList>
            <person name="Havryliuk O."/>
        </authorList>
    </citation>
    <scope>NUCLEOTIDE SEQUENCE [LARGE SCALE GENOMIC DNA]</scope>
    <source>
        <strain evidence="2 3">UKR4</strain>
    </source>
</reference>
<evidence type="ECO:0000256" key="1">
    <source>
        <dbReference type="SAM" id="Phobius"/>
    </source>
</evidence>
<sequence length="73" mass="7944">MHSYSMSGVGAFSAPSHRPLLLLFLFLAALFFGMPEAMAHAVAEGDKGFIQESTGIMLLPFIYMGAKHMMTGY</sequence>
<dbReference type="EMBL" id="VWXT01000885">
    <property type="protein sequence ID" value="KAA6166271.1"/>
    <property type="molecule type" value="Genomic_DNA"/>
</dbReference>
<comment type="caution">
    <text evidence="2">The sequence shown here is derived from an EMBL/GenBank/DDBJ whole genome shotgun (WGS) entry which is preliminary data.</text>
</comment>
<feature type="transmembrane region" description="Helical" evidence="1">
    <location>
        <begin position="49"/>
        <end position="66"/>
    </location>
</feature>
<feature type="non-terminal residue" evidence="2">
    <location>
        <position position="73"/>
    </location>
</feature>
<keyword evidence="1" id="KW-0812">Transmembrane</keyword>
<protein>
    <submittedName>
        <fullName evidence="2">HupE/UreJ family protein</fullName>
    </submittedName>
</protein>
<name>A0A5M8E7G8_PSEVE</name>
<gene>
    <name evidence="2" type="ORF">F3K53_34085</name>
</gene>
<dbReference type="AlphaFoldDB" id="A0A5M8E7G8"/>
<keyword evidence="1" id="KW-0472">Membrane</keyword>
<evidence type="ECO:0000313" key="2">
    <source>
        <dbReference type="EMBL" id="KAA6166271.1"/>
    </source>
</evidence>